<feature type="region of interest" description="Disordered" evidence="1">
    <location>
        <begin position="138"/>
        <end position="193"/>
    </location>
</feature>
<dbReference type="SUPFAM" id="SSF53448">
    <property type="entry name" value="Nucleotide-diphospho-sugar transferases"/>
    <property type="match status" value="1"/>
</dbReference>
<proteinExistence type="predicted"/>
<dbReference type="PANTHER" id="PTHR12042">
    <property type="entry name" value="LACTOSYLCERAMIDE 4-ALPHA-GALACTOSYLTRANSFERASE ALPHA- 1,4-GALACTOSYLTRANSFERASE"/>
    <property type="match status" value="1"/>
</dbReference>
<dbReference type="Proteomes" id="UP000816034">
    <property type="component" value="Unassembled WGS sequence"/>
</dbReference>
<keyword evidence="2" id="KW-0472">Membrane</keyword>
<accession>A0AA88H3N5</accession>
<keyword evidence="4" id="KW-1185">Reference proteome</keyword>
<keyword evidence="2" id="KW-0812">Transmembrane</keyword>
<feature type="compositionally biased region" description="Basic and acidic residues" evidence="1">
    <location>
        <begin position="140"/>
        <end position="150"/>
    </location>
</feature>
<dbReference type="Gene3D" id="3.90.550.20">
    <property type="match status" value="1"/>
</dbReference>
<dbReference type="EMBL" id="PYSW02000002">
    <property type="protein sequence ID" value="KAG2393256.1"/>
    <property type="molecule type" value="Genomic_DNA"/>
</dbReference>
<gene>
    <name evidence="3" type="ORF">C9374_006787</name>
</gene>
<dbReference type="RefSeq" id="XP_044555150.1">
    <property type="nucleotide sequence ID" value="XM_044696685.1"/>
</dbReference>
<dbReference type="Pfam" id="PF04488">
    <property type="entry name" value="Gly_transf_sug"/>
    <property type="match status" value="1"/>
</dbReference>
<organism evidence="3 4">
    <name type="scientific">Naegleria lovaniensis</name>
    <name type="common">Amoeba</name>
    <dbReference type="NCBI Taxonomy" id="51637"/>
    <lineage>
        <taxon>Eukaryota</taxon>
        <taxon>Discoba</taxon>
        <taxon>Heterolobosea</taxon>
        <taxon>Tetramitia</taxon>
        <taxon>Eutetramitia</taxon>
        <taxon>Vahlkampfiidae</taxon>
        <taxon>Naegleria</taxon>
    </lineage>
</organism>
<dbReference type="GO" id="GO:0016020">
    <property type="term" value="C:membrane"/>
    <property type="evidence" value="ECO:0007669"/>
    <property type="project" value="GOC"/>
</dbReference>
<dbReference type="GO" id="GO:0006688">
    <property type="term" value="P:glycosphingolipid biosynthetic process"/>
    <property type="evidence" value="ECO:0007669"/>
    <property type="project" value="TreeGrafter"/>
</dbReference>
<evidence type="ECO:0000313" key="3">
    <source>
        <dbReference type="EMBL" id="KAG2393256.1"/>
    </source>
</evidence>
<dbReference type="PANTHER" id="PTHR12042:SF21">
    <property type="entry name" value="ALPHA1,4-GALACTOSYLTRANSFERASE 1-RELATED"/>
    <property type="match status" value="1"/>
</dbReference>
<comment type="caution">
    <text evidence="3">The sequence shown here is derived from an EMBL/GenBank/DDBJ whole genome shotgun (WGS) entry which is preliminary data.</text>
</comment>
<dbReference type="InterPro" id="IPR029044">
    <property type="entry name" value="Nucleotide-diphossugar_trans"/>
</dbReference>
<feature type="transmembrane region" description="Helical" evidence="2">
    <location>
        <begin position="20"/>
        <end position="39"/>
    </location>
</feature>
<dbReference type="AlphaFoldDB" id="A0AA88H3N5"/>
<dbReference type="InterPro" id="IPR051981">
    <property type="entry name" value="Glycosyltransf_32"/>
</dbReference>
<evidence type="ECO:0000313" key="4">
    <source>
        <dbReference type="Proteomes" id="UP000816034"/>
    </source>
</evidence>
<evidence type="ECO:0000256" key="1">
    <source>
        <dbReference type="SAM" id="MobiDB-lite"/>
    </source>
</evidence>
<reference evidence="3 4" key="1">
    <citation type="journal article" date="2018" name="BMC Genomics">
        <title>The genome of Naegleria lovaniensis, the basis for a comparative approach to unravel pathogenicity factors of the human pathogenic amoeba N. fowleri.</title>
        <authorList>
            <person name="Liechti N."/>
            <person name="Schurch N."/>
            <person name="Bruggmann R."/>
            <person name="Wittwer M."/>
        </authorList>
    </citation>
    <scope>NUCLEOTIDE SEQUENCE [LARGE SCALE GENOMIC DNA]</scope>
    <source>
        <strain evidence="3 4">ATCC 30569</strain>
    </source>
</reference>
<dbReference type="InterPro" id="IPR007577">
    <property type="entry name" value="GlycoTrfase_DXD_sugar-bd_CS"/>
</dbReference>
<feature type="compositionally biased region" description="Basic residues" evidence="1">
    <location>
        <begin position="182"/>
        <end position="193"/>
    </location>
</feature>
<feature type="compositionally biased region" description="Low complexity" evidence="1">
    <location>
        <begin position="158"/>
        <end position="169"/>
    </location>
</feature>
<dbReference type="GO" id="GO:0016758">
    <property type="term" value="F:hexosyltransferase activity"/>
    <property type="evidence" value="ECO:0007669"/>
    <property type="project" value="TreeGrafter"/>
</dbReference>
<evidence type="ECO:0000256" key="2">
    <source>
        <dbReference type="SAM" id="Phobius"/>
    </source>
</evidence>
<name>A0AA88H3N5_NAELO</name>
<keyword evidence="2" id="KW-1133">Transmembrane helix</keyword>
<dbReference type="GeneID" id="68099241"/>
<sequence>MRIYGPMVWNFIIQRFWMNFKNFGIAFLKIVIGMATFTAKKPKTVVKYATFVGLLYVSLVVTRNLCERAREEMSRVDTGLSVIPSLNAPHIFLIWEGNSVTSYQFRAIETILHTNPNAEVLIFSNELDLDTFKIYSTPKRQQEERSKEQADSEDNDQSTSTTPTTTTINTHRHSSNNDLRHGRGKTMTNRKNRNLKSLTHRKSTNSFLKQMVKEKRHYNIQVVRFNLQEMTHGSKLGHVFANTLVRNFDPRIHSFQALSNFLRLFLLYHFGGLYIENGHFLMRPMHSLFNNTIGVTLQPLTGKTSSVTSSCDYHSTFSIGKLQNFSCISNQFMYFEKGHPFLKHALQNLDRSHASVESGQIVAGPSGLFPLIPFYFRQLYFVDTRKLHCHRFDPSTFSVTNVSPMSEQLFDASQLCYSIDVNYSGVKSKSSEEFDKEWSSHSFLERAYSHTLFHRGIMKDSFDEIAKLGEDSGLIGILSSSSRERRKEVLNVIHGQVISEADDSTMIRS</sequence>
<protein>
    <submittedName>
        <fullName evidence="3">Uncharacterized protein</fullName>
    </submittedName>
</protein>